<dbReference type="EMBL" id="GBXM01072870">
    <property type="protein sequence ID" value="JAH35707.1"/>
    <property type="molecule type" value="Transcribed_RNA"/>
</dbReference>
<dbReference type="AlphaFoldDB" id="A0A0E9S3B1"/>
<reference evidence="1" key="1">
    <citation type="submission" date="2014-11" db="EMBL/GenBank/DDBJ databases">
        <authorList>
            <person name="Amaro Gonzalez C."/>
        </authorList>
    </citation>
    <scope>NUCLEOTIDE SEQUENCE</scope>
</reference>
<reference evidence="1" key="2">
    <citation type="journal article" date="2015" name="Fish Shellfish Immunol.">
        <title>Early steps in the European eel (Anguilla anguilla)-Vibrio vulnificus interaction in the gills: Role of the RtxA13 toxin.</title>
        <authorList>
            <person name="Callol A."/>
            <person name="Pajuelo D."/>
            <person name="Ebbesson L."/>
            <person name="Teles M."/>
            <person name="MacKenzie S."/>
            <person name="Amaro C."/>
        </authorList>
    </citation>
    <scope>NUCLEOTIDE SEQUENCE</scope>
</reference>
<protein>
    <submittedName>
        <fullName evidence="1">Uncharacterized protein</fullName>
    </submittedName>
</protein>
<sequence>MLFYSFLNILQSRFHKLHLCLFFVPIRKFYVGR</sequence>
<evidence type="ECO:0000313" key="1">
    <source>
        <dbReference type="EMBL" id="JAH35707.1"/>
    </source>
</evidence>
<name>A0A0E9S3B1_ANGAN</name>
<organism evidence="1">
    <name type="scientific">Anguilla anguilla</name>
    <name type="common">European freshwater eel</name>
    <name type="synonym">Muraena anguilla</name>
    <dbReference type="NCBI Taxonomy" id="7936"/>
    <lineage>
        <taxon>Eukaryota</taxon>
        <taxon>Metazoa</taxon>
        <taxon>Chordata</taxon>
        <taxon>Craniata</taxon>
        <taxon>Vertebrata</taxon>
        <taxon>Euteleostomi</taxon>
        <taxon>Actinopterygii</taxon>
        <taxon>Neopterygii</taxon>
        <taxon>Teleostei</taxon>
        <taxon>Anguilliformes</taxon>
        <taxon>Anguillidae</taxon>
        <taxon>Anguilla</taxon>
    </lineage>
</organism>
<accession>A0A0E9S3B1</accession>
<proteinExistence type="predicted"/>